<protein>
    <submittedName>
        <fullName evidence="2">Uncharacterized protein</fullName>
    </submittedName>
</protein>
<keyword evidence="3" id="KW-1185">Reference proteome</keyword>
<gene>
    <name evidence="2" type="ORF">PMPD1_0796</name>
</gene>
<name>A0A6M8U546_9GAMM</name>
<dbReference type="AlphaFoldDB" id="A0A6M8U546"/>
<reference evidence="2 3" key="1">
    <citation type="submission" date="2020-06" db="EMBL/GenBank/DDBJ databases">
        <title>Genome sequence of Paramixta manurensis strain PD-1.</title>
        <authorList>
            <person name="Lee C.W."/>
            <person name="Kim J."/>
        </authorList>
    </citation>
    <scope>NUCLEOTIDE SEQUENCE [LARGE SCALE GENOMIC DNA]</scope>
    <source>
        <strain evidence="2 3">PD-1</strain>
    </source>
</reference>
<accession>A0A6M8U546</accession>
<feature type="compositionally biased region" description="Polar residues" evidence="1">
    <location>
        <begin position="490"/>
        <end position="508"/>
    </location>
</feature>
<proteinExistence type="predicted"/>
<dbReference type="Proteomes" id="UP000505325">
    <property type="component" value="Chromosome"/>
</dbReference>
<feature type="region of interest" description="Disordered" evidence="1">
    <location>
        <begin position="1"/>
        <end position="35"/>
    </location>
</feature>
<dbReference type="RefSeq" id="WP_173632827.1">
    <property type="nucleotide sequence ID" value="NZ_CP054212.1"/>
</dbReference>
<evidence type="ECO:0000313" key="3">
    <source>
        <dbReference type="Proteomes" id="UP000505325"/>
    </source>
</evidence>
<feature type="region of interest" description="Disordered" evidence="1">
    <location>
        <begin position="459"/>
        <end position="508"/>
    </location>
</feature>
<dbReference type="KEGG" id="pmak:PMPD1_0796"/>
<evidence type="ECO:0000313" key="2">
    <source>
        <dbReference type="EMBL" id="QKJ85768.1"/>
    </source>
</evidence>
<sequence>MNNAINNRPEFIPMTVRHQGPHGDLESGPRPAPPGRAARIASDAATLFSQLPGGIRSGAATTMKGVAWAGNATLSGAKSAGLSLGKFVGAPLQNRAWGALSGHVLQQMLTCGGPTLMREEAFIEAYNLMLPHLTQKSPAAAVTLQVCISAASIAAHYAVREPRIERDPQHNQVAVRGHFGLSPEHAEILQRDKPQEWEALVATQRANSQRVTGQQIAAELINTGLSLAGAISGNHGLTTRIISSQIRNLLYAASRESLQASVSLTGSTQGKPTFGVNDPHMAINGAWYTVMTLNMGLMQDALIQLALPKGYSVSGPELRNAAGELLSGKELHQLATVVSGLRAACNTLIEVTDAFLGKHYDTKQVGDTQKFAASLPLKDYGRLLDHSVARLSWNNFANGITLAAQQIASRVAHGDVPSALSSLLGNAGSAAAFGLTYKMVNQTYQAHAKVRAAVAATPAPATPAPTSGQPPAAVENANQRSFLDLESDSETSSIDEVPNDPNTSFLNI</sequence>
<evidence type="ECO:0000256" key="1">
    <source>
        <dbReference type="SAM" id="MobiDB-lite"/>
    </source>
</evidence>
<organism evidence="2 3">
    <name type="scientific">Paramixta manurensis</name>
    <dbReference type="NCBI Taxonomy" id="2740817"/>
    <lineage>
        <taxon>Bacteria</taxon>
        <taxon>Pseudomonadati</taxon>
        <taxon>Pseudomonadota</taxon>
        <taxon>Gammaproteobacteria</taxon>
        <taxon>Enterobacterales</taxon>
        <taxon>Erwiniaceae</taxon>
        <taxon>Paramixta</taxon>
    </lineage>
</organism>
<feature type="compositionally biased region" description="Low complexity" evidence="1">
    <location>
        <begin position="459"/>
        <end position="473"/>
    </location>
</feature>
<dbReference type="EMBL" id="CP054212">
    <property type="protein sequence ID" value="QKJ85768.1"/>
    <property type="molecule type" value="Genomic_DNA"/>
</dbReference>